<organism evidence="1 2">
    <name type="scientific">Polyplax serrata</name>
    <name type="common">Common mouse louse</name>
    <dbReference type="NCBI Taxonomy" id="468196"/>
    <lineage>
        <taxon>Eukaryota</taxon>
        <taxon>Metazoa</taxon>
        <taxon>Ecdysozoa</taxon>
        <taxon>Arthropoda</taxon>
        <taxon>Hexapoda</taxon>
        <taxon>Insecta</taxon>
        <taxon>Pterygota</taxon>
        <taxon>Neoptera</taxon>
        <taxon>Paraneoptera</taxon>
        <taxon>Psocodea</taxon>
        <taxon>Troctomorpha</taxon>
        <taxon>Phthiraptera</taxon>
        <taxon>Anoplura</taxon>
        <taxon>Polyplacidae</taxon>
        <taxon>Polyplax</taxon>
    </lineage>
</organism>
<dbReference type="AlphaFoldDB" id="A0AAN8XRH9"/>
<protein>
    <submittedName>
        <fullName evidence="1">Uncharacterized protein</fullName>
    </submittedName>
</protein>
<name>A0AAN8XRH9_POLSC</name>
<sequence length="133" mass="15097">MLKSCGLKELFQYLANTLSSLIVLKFFSSESQKSIFLDGSACTHETLKYIILEVKSNGKIVRLGYSECLTLVFPQGGVRLETNKFQKQSRAIQLVSSRYRKQYVSKRISDQNFSSSKRLVFSPNQSNKQTLVA</sequence>
<reference evidence="1 2" key="1">
    <citation type="submission" date="2023-10" db="EMBL/GenBank/DDBJ databases">
        <title>Genomes of two closely related lineages of the louse Polyplax serrata with different host specificities.</title>
        <authorList>
            <person name="Martinu J."/>
            <person name="Tarabai H."/>
            <person name="Stefka J."/>
            <person name="Hypsa V."/>
        </authorList>
    </citation>
    <scope>NUCLEOTIDE SEQUENCE [LARGE SCALE GENOMIC DNA]</scope>
    <source>
        <strain evidence="1">HR10_N</strain>
    </source>
</reference>
<dbReference type="EMBL" id="JAWJWE010000001">
    <property type="protein sequence ID" value="KAK6644816.1"/>
    <property type="molecule type" value="Genomic_DNA"/>
</dbReference>
<dbReference type="Proteomes" id="UP001372834">
    <property type="component" value="Unassembled WGS sequence"/>
</dbReference>
<evidence type="ECO:0000313" key="1">
    <source>
        <dbReference type="EMBL" id="KAK6644816.1"/>
    </source>
</evidence>
<comment type="caution">
    <text evidence="1">The sequence shown here is derived from an EMBL/GenBank/DDBJ whole genome shotgun (WGS) entry which is preliminary data.</text>
</comment>
<proteinExistence type="predicted"/>
<evidence type="ECO:0000313" key="2">
    <source>
        <dbReference type="Proteomes" id="UP001372834"/>
    </source>
</evidence>
<accession>A0AAN8XRH9</accession>
<gene>
    <name evidence="1" type="ORF">RUM43_001089</name>
</gene>